<keyword evidence="1" id="KW-0677">Repeat</keyword>
<dbReference type="InterPro" id="IPR002885">
    <property type="entry name" value="PPR_rpt"/>
</dbReference>
<feature type="repeat" description="PPR" evidence="2">
    <location>
        <begin position="197"/>
        <end position="231"/>
    </location>
</feature>
<dbReference type="EMBL" id="KI397142">
    <property type="protein sequence ID" value="ERM96436.1"/>
    <property type="molecule type" value="Genomic_DNA"/>
</dbReference>
<feature type="repeat" description="PPR" evidence="2">
    <location>
        <begin position="300"/>
        <end position="334"/>
    </location>
</feature>
<proteinExistence type="predicted"/>
<sequence length="357" mass="39348">MPSLIDRPLFLSLKIPPPPPPFTPSSHIFHFIPSITWSIFLSLKPVQPFLTSKSKLGPPSLISFLSLKTANPLFTLKSILGSRILTSFLSVKPAQPRLTQKSNVGCRNLRGFSSLSTATLPFAAPSDSESFNFMAVKLLKECSATRAVDHGKKIHACSIINGLISNVFIGTSLISLYVKCNDMPAAVQVFDRMPHKNVVTWTTMICGSVQNQEYRKAWDFFNSMVDSGVQGNDFTFAGLLSSICGFSHGRLKGGMMLHAVITGLGLGCFVVVGNALLTMYSKCGALEDSCRVFEEMTERDVVSWSAMVAAYGQHGIGEKTIELLMEMQHDGESWVALKWHYNFILFVIRVGWLLTLQ</sequence>
<dbReference type="FunFam" id="1.25.40.10:FF:000073">
    <property type="entry name" value="Pentatricopeptide repeat-containing protein chloroplastic"/>
    <property type="match status" value="1"/>
</dbReference>
<evidence type="ECO:0000313" key="5">
    <source>
        <dbReference type="Proteomes" id="UP000017836"/>
    </source>
</evidence>
<evidence type="ECO:0000256" key="1">
    <source>
        <dbReference type="ARBA" id="ARBA00022737"/>
    </source>
</evidence>
<dbReference type="InterPro" id="IPR011990">
    <property type="entry name" value="TPR-like_helical_dom_sf"/>
</dbReference>
<keyword evidence="5" id="KW-1185">Reference proteome</keyword>
<dbReference type="Proteomes" id="UP000017836">
    <property type="component" value="Unassembled WGS sequence"/>
</dbReference>
<organism evidence="4 5">
    <name type="scientific">Amborella trichopoda</name>
    <dbReference type="NCBI Taxonomy" id="13333"/>
    <lineage>
        <taxon>Eukaryota</taxon>
        <taxon>Viridiplantae</taxon>
        <taxon>Streptophyta</taxon>
        <taxon>Embryophyta</taxon>
        <taxon>Tracheophyta</taxon>
        <taxon>Spermatophyta</taxon>
        <taxon>Magnoliopsida</taxon>
        <taxon>Amborellales</taxon>
        <taxon>Amborellaceae</taxon>
        <taxon>Amborella</taxon>
    </lineage>
</organism>
<dbReference type="NCBIfam" id="TIGR00756">
    <property type="entry name" value="PPR"/>
    <property type="match status" value="1"/>
</dbReference>
<keyword evidence="3" id="KW-0812">Transmembrane</keyword>
<evidence type="ECO:0000256" key="3">
    <source>
        <dbReference type="SAM" id="Phobius"/>
    </source>
</evidence>
<dbReference type="GO" id="GO:0009451">
    <property type="term" value="P:RNA modification"/>
    <property type="evidence" value="ECO:0000318"/>
    <property type="project" value="GO_Central"/>
</dbReference>
<dbReference type="GO" id="GO:0003723">
    <property type="term" value="F:RNA binding"/>
    <property type="evidence" value="ECO:0000318"/>
    <property type="project" value="GO_Central"/>
</dbReference>
<dbReference type="HOGENOM" id="CLU_776939_0_0_1"/>
<feature type="transmembrane region" description="Helical" evidence="3">
    <location>
        <begin position="256"/>
        <end position="277"/>
    </location>
</feature>
<dbReference type="PROSITE" id="PS51375">
    <property type="entry name" value="PPR"/>
    <property type="match status" value="2"/>
</dbReference>
<dbReference type="InterPro" id="IPR046960">
    <property type="entry name" value="PPR_At4g14850-like_plant"/>
</dbReference>
<dbReference type="Gramene" id="ERM96436">
    <property type="protein sequence ID" value="ERM96436"/>
    <property type="gene ID" value="AMTR_s00001p00250390"/>
</dbReference>
<dbReference type="PANTHER" id="PTHR24015:SF739">
    <property type="entry name" value="OS03G0644200 PROTEIN"/>
    <property type="match status" value="1"/>
</dbReference>
<evidence type="ECO:0000313" key="4">
    <source>
        <dbReference type="EMBL" id="ERM96436.1"/>
    </source>
</evidence>
<dbReference type="Gene3D" id="1.25.40.10">
    <property type="entry name" value="Tetratricopeptide repeat domain"/>
    <property type="match status" value="2"/>
</dbReference>
<keyword evidence="3" id="KW-1133">Transmembrane helix</keyword>
<dbReference type="Pfam" id="PF01535">
    <property type="entry name" value="PPR"/>
    <property type="match status" value="2"/>
</dbReference>
<evidence type="ECO:0008006" key="6">
    <source>
        <dbReference type="Google" id="ProtNLM"/>
    </source>
</evidence>
<dbReference type="PANTHER" id="PTHR24015">
    <property type="entry name" value="OS07G0578800 PROTEIN-RELATED"/>
    <property type="match status" value="1"/>
</dbReference>
<protein>
    <recommendedName>
        <fullName evidence="6">Pentatricopeptide repeat-containing protein</fullName>
    </recommendedName>
</protein>
<dbReference type="AlphaFoldDB" id="W1NLP6"/>
<name>W1NLP6_AMBTC</name>
<dbReference type="eggNOG" id="KOG4197">
    <property type="taxonomic scope" value="Eukaryota"/>
</dbReference>
<keyword evidence="3" id="KW-0472">Membrane</keyword>
<gene>
    <name evidence="4" type="ORF">AMTR_s00001p00250390</name>
</gene>
<dbReference type="Pfam" id="PF13041">
    <property type="entry name" value="PPR_2"/>
    <property type="match status" value="1"/>
</dbReference>
<reference evidence="5" key="1">
    <citation type="journal article" date="2013" name="Science">
        <title>The Amborella genome and the evolution of flowering plants.</title>
        <authorList>
            <consortium name="Amborella Genome Project"/>
        </authorList>
    </citation>
    <scope>NUCLEOTIDE SEQUENCE [LARGE SCALE GENOMIC DNA]</scope>
</reference>
<evidence type="ECO:0000256" key="2">
    <source>
        <dbReference type="PROSITE-ProRule" id="PRU00708"/>
    </source>
</evidence>
<accession>W1NLP6</accession>